<reference evidence="1 2" key="1">
    <citation type="submission" date="2018-10" db="EMBL/GenBank/DDBJ databases">
        <title>Bacillus Keqinensis sp. nov., a moderately halophilic bacterium isolated from a saline-alkaline lake.</title>
        <authorList>
            <person name="Wang H."/>
        </authorList>
    </citation>
    <scope>NUCLEOTIDE SEQUENCE [LARGE SCALE GENOMIC DNA]</scope>
    <source>
        <strain evidence="1 2">KQ-3</strain>
    </source>
</reference>
<dbReference type="InterPro" id="IPR058870">
    <property type="entry name" value="YuzC"/>
</dbReference>
<dbReference type="EMBL" id="RHIB01000001">
    <property type="protein sequence ID" value="RNA70061.1"/>
    <property type="molecule type" value="Genomic_DNA"/>
</dbReference>
<organism evidence="1 2">
    <name type="scientific">Alteribacter keqinensis</name>
    <dbReference type="NCBI Taxonomy" id="2483800"/>
    <lineage>
        <taxon>Bacteria</taxon>
        <taxon>Bacillati</taxon>
        <taxon>Bacillota</taxon>
        <taxon>Bacilli</taxon>
        <taxon>Bacillales</taxon>
        <taxon>Bacillaceae</taxon>
        <taxon>Alteribacter</taxon>
    </lineage>
</organism>
<accession>A0A3M7TXP6</accession>
<dbReference type="Proteomes" id="UP000278746">
    <property type="component" value="Unassembled WGS sequence"/>
</dbReference>
<gene>
    <name evidence="1" type="ORF">EBO34_09065</name>
</gene>
<name>A0A3M7TXP6_9BACI</name>
<keyword evidence="2" id="KW-1185">Reference proteome</keyword>
<evidence type="ECO:0000313" key="2">
    <source>
        <dbReference type="Proteomes" id="UP000278746"/>
    </source>
</evidence>
<protein>
    <submittedName>
        <fullName evidence="1">Uncharacterized protein</fullName>
    </submittedName>
</protein>
<dbReference type="AlphaFoldDB" id="A0A3M7TXP6"/>
<dbReference type="Pfam" id="PF26344">
    <property type="entry name" value="YuzC"/>
    <property type="match status" value="1"/>
</dbReference>
<comment type="caution">
    <text evidence="1">The sequence shown here is derived from an EMBL/GenBank/DDBJ whole genome shotgun (WGS) entry which is preliminary data.</text>
</comment>
<sequence length="111" mass="12395">MYYPLYRPEGLFPPVETTLFEQSLRASRELFNHGQTVVDDLAASETKMLNLMNAAQAGDDKKVDQIVQSTGVPVDVETTYTPTSVTFRLRNSTGGIARCCTLTINLVWTDY</sequence>
<proteinExistence type="predicted"/>
<evidence type="ECO:0000313" key="1">
    <source>
        <dbReference type="EMBL" id="RNA70061.1"/>
    </source>
</evidence>